<dbReference type="GeneID" id="89992840"/>
<reference evidence="4 5" key="1">
    <citation type="submission" date="2024-01" db="EMBL/GenBank/DDBJ databases">
        <title>Comparative genomics of Cryptococcus and Kwoniella reveals pathogenesis evolution and contrasting modes of karyotype evolution via chromosome fusion or intercentromeric recombination.</title>
        <authorList>
            <person name="Coelho M.A."/>
            <person name="David-Palma M."/>
            <person name="Shea T."/>
            <person name="Bowers K."/>
            <person name="McGinley-Smith S."/>
            <person name="Mohammad A.W."/>
            <person name="Gnirke A."/>
            <person name="Yurkov A.M."/>
            <person name="Nowrousian M."/>
            <person name="Sun S."/>
            <person name="Cuomo C.A."/>
            <person name="Heitman J."/>
        </authorList>
    </citation>
    <scope>NUCLEOTIDE SEQUENCE [LARGE SCALE GENOMIC DNA]</scope>
    <source>
        <strain evidence="4 5">7685027</strain>
    </source>
</reference>
<gene>
    <name evidence="4" type="ORF">IAS62_006071</name>
</gene>
<dbReference type="InterPro" id="IPR001680">
    <property type="entry name" value="WD40_rpt"/>
</dbReference>
<evidence type="ECO:0000256" key="3">
    <source>
        <dbReference type="PROSITE-ProRule" id="PRU00221"/>
    </source>
</evidence>
<dbReference type="Pfam" id="PF00400">
    <property type="entry name" value="WD40"/>
    <property type="match status" value="2"/>
</dbReference>
<dbReference type="Gene3D" id="2.130.10.10">
    <property type="entry name" value="YVTN repeat-like/Quinoprotein amine dehydrogenase"/>
    <property type="match status" value="2"/>
</dbReference>
<keyword evidence="5" id="KW-1185">Reference proteome</keyword>
<evidence type="ECO:0000313" key="4">
    <source>
        <dbReference type="EMBL" id="WVO24701.1"/>
    </source>
</evidence>
<protein>
    <recommendedName>
        <fullName evidence="6">LisH domain-containing protein</fullName>
    </recommendedName>
</protein>
<dbReference type="PANTHER" id="PTHR44019:SF8">
    <property type="entry name" value="POC1 CENTRIOLAR PROTEIN HOMOLOG"/>
    <property type="match status" value="1"/>
</dbReference>
<evidence type="ECO:0000313" key="5">
    <source>
        <dbReference type="Proteomes" id="UP001432216"/>
    </source>
</evidence>
<evidence type="ECO:0008006" key="6">
    <source>
        <dbReference type="Google" id="ProtNLM"/>
    </source>
</evidence>
<dbReference type="InterPro" id="IPR015943">
    <property type="entry name" value="WD40/YVTN_repeat-like_dom_sf"/>
</dbReference>
<dbReference type="RefSeq" id="XP_064723940.1">
    <property type="nucleotide sequence ID" value="XM_064867868.1"/>
</dbReference>
<dbReference type="PANTHER" id="PTHR44019">
    <property type="entry name" value="WD REPEAT-CONTAINING PROTEIN 55"/>
    <property type="match status" value="1"/>
</dbReference>
<dbReference type="SMART" id="SM00320">
    <property type="entry name" value="WD40"/>
    <property type="match status" value="3"/>
</dbReference>
<keyword evidence="1 3" id="KW-0853">WD repeat</keyword>
<accession>A0ABZ2B1L7</accession>
<dbReference type="SUPFAM" id="SSF50978">
    <property type="entry name" value="WD40 repeat-like"/>
    <property type="match status" value="1"/>
</dbReference>
<sequence length="496" mass="54616">MSSATGRIPDLIAHYLATNYPTALEPFLQAARIAAPNPSHPPDPDLRTVIEDWSSQQLAASFATTTIDESDIDAPLRDGTWKGWKLKDMMKVGLKGGVGLRSTDRKFEGVSAANLLTVAAIRVPKREFDTSSAVYRTSCPLDIVTTSVDKTLKIIDYSSGEVNKTLQPHRAAILTFAFHPQNSRYLLTGSMDGTTVLTDILTYKTLQTFSSTKFVVRVLFSSDGHFMATASYDHHIVIYAATSSALPPPPTEDEIPLDDTDRRSLACEPGLQYTEVHRIQVEANPEAILFHPNSTWLIYTTRSSHLLYYLRLPSESCSHDEAWQVKTKSFNPHPMDTHVSFSVLNMALHPSGRIVACQTGDHRGSAGERILLYGIEPEETERLGYLWTGSSGDDYVLPRMAWVPDGSGLVTTTPNGFLSLVALNGEIRSSVKVHGTSNSGQAVSEVVRDCFIIPAKAGGWEVISVGYDRNIRISVIVYTCGPSYSCNGRYEIRRPE</sequence>
<dbReference type="EMBL" id="CP143817">
    <property type="protein sequence ID" value="WVO24701.1"/>
    <property type="molecule type" value="Genomic_DNA"/>
</dbReference>
<organism evidence="4 5">
    <name type="scientific">Cryptococcus decagattii</name>
    <dbReference type="NCBI Taxonomy" id="1859122"/>
    <lineage>
        <taxon>Eukaryota</taxon>
        <taxon>Fungi</taxon>
        <taxon>Dikarya</taxon>
        <taxon>Basidiomycota</taxon>
        <taxon>Agaricomycotina</taxon>
        <taxon>Tremellomycetes</taxon>
        <taxon>Tremellales</taxon>
        <taxon>Cryptococcaceae</taxon>
        <taxon>Cryptococcus</taxon>
        <taxon>Cryptococcus gattii species complex</taxon>
    </lineage>
</organism>
<evidence type="ECO:0000256" key="1">
    <source>
        <dbReference type="ARBA" id="ARBA00022574"/>
    </source>
</evidence>
<dbReference type="PROSITE" id="PS50082">
    <property type="entry name" value="WD_REPEATS_2"/>
    <property type="match status" value="1"/>
</dbReference>
<keyword evidence="2" id="KW-0677">Repeat</keyword>
<evidence type="ECO:0000256" key="2">
    <source>
        <dbReference type="ARBA" id="ARBA00022737"/>
    </source>
</evidence>
<dbReference type="InterPro" id="IPR036322">
    <property type="entry name" value="WD40_repeat_dom_sf"/>
</dbReference>
<name>A0ABZ2B1L7_9TREE</name>
<feature type="repeat" description="WD" evidence="3">
    <location>
        <begin position="166"/>
        <end position="208"/>
    </location>
</feature>
<dbReference type="InterPro" id="IPR050505">
    <property type="entry name" value="WDR55/POC1"/>
</dbReference>
<proteinExistence type="predicted"/>
<dbReference type="Proteomes" id="UP001432216">
    <property type="component" value="Chromosome 12"/>
</dbReference>